<keyword evidence="2" id="KW-0732">Signal</keyword>
<protein>
    <submittedName>
        <fullName evidence="3">(salmon louse) hypothetical protein</fullName>
    </submittedName>
</protein>
<feature type="compositionally biased region" description="Polar residues" evidence="1">
    <location>
        <begin position="242"/>
        <end position="255"/>
    </location>
</feature>
<dbReference type="OrthoDB" id="6382199at2759"/>
<dbReference type="PANTHER" id="PTHR12236">
    <property type="entry name" value="STRUCTURAL CONTITUENT OF CUTICLE"/>
    <property type="match status" value="1"/>
</dbReference>
<proteinExistence type="predicted"/>
<feature type="chain" id="PRO_5043837356" evidence="2">
    <location>
        <begin position="22"/>
        <end position="673"/>
    </location>
</feature>
<name>A0A7R8D6N6_LEPSM</name>
<dbReference type="GO" id="GO:0042302">
    <property type="term" value="F:structural constituent of cuticle"/>
    <property type="evidence" value="ECO:0007669"/>
    <property type="project" value="UniProtKB-UniRule"/>
</dbReference>
<feature type="region of interest" description="Disordered" evidence="1">
    <location>
        <begin position="359"/>
        <end position="390"/>
    </location>
</feature>
<feature type="compositionally biased region" description="Polar residues" evidence="1">
    <location>
        <begin position="278"/>
        <end position="287"/>
    </location>
</feature>
<feature type="region of interest" description="Disordered" evidence="1">
    <location>
        <begin position="242"/>
        <end position="287"/>
    </location>
</feature>
<gene>
    <name evidence="3" type="ORF">LSAA_13498</name>
</gene>
<dbReference type="InterPro" id="IPR051217">
    <property type="entry name" value="Insect_Cuticle_Struc_Prot"/>
</dbReference>
<dbReference type="Proteomes" id="UP000675881">
    <property type="component" value="Chromosome 7"/>
</dbReference>
<evidence type="ECO:0000313" key="3">
    <source>
        <dbReference type="EMBL" id="CAF2992632.1"/>
    </source>
</evidence>
<dbReference type="GO" id="GO:0031012">
    <property type="term" value="C:extracellular matrix"/>
    <property type="evidence" value="ECO:0007669"/>
    <property type="project" value="TreeGrafter"/>
</dbReference>
<accession>A0A7R8D6N6</accession>
<reference evidence="3" key="1">
    <citation type="submission" date="2021-02" db="EMBL/GenBank/DDBJ databases">
        <authorList>
            <person name="Bekaert M."/>
        </authorList>
    </citation>
    <scope>NUCLEOTIDE SEQUENCE</scope>
    <source>
        <strain evidence="3">IoA-00</strain>
    </source>
</reference>
<feature type="region of interest" description="Disordered" evidence="1">
    <location>
        <begin position="112"/>
        <end position="144"/>
    </location>
</feature>
<sequence>MKTSIIFSLYVLPSILHLAVSEDKTIIAEDLTAVESRYKVDAKPSPYVPPQPAPDFDYFAPTVSPSFSPIASPSPSSPVTSYFTPHKPFLQKLFFPTSFKPSFLSSRKKLTTTTTTPATTSSTTTTITFTPTTSPPPSANEVRTTLNPSKVASKTKSYTRPLYSKKNFLRKKPSVYYKVKKNPVKLRKVKKILRPVSYSTPQTHPSSTTVSTTRDYPSKSLESLTQTKSPEIVSAFTPVSVSKKYSPTTPSSYQSLKPFEPKPIHRFRSKPGYKSTRSKPTYVSSTTTHPAYVSSTISPAYASSSVSPAYASSSVSPAYASTTVKPVFVSTTANEIYYTPEPKRVRSLPLTREQAHLYSSIPYDSTTTSRQPPAPVSYSTPKPHSKQHSQYRELPLTREQSENIEFSTPVKANTKPYNNNIQFNPVRRIPSHYRNHQALNEIRREEKYPAQPYSFSYDIKDETSGTDFFRSEESSGPVTKGSYKVALPDGRIQIVEYIADENGYKATVSYEGEAVFPNPDDFEEEPTRRTFRHSRKVDIDSVPNNNYSFLRNRVRGAGTTEKAPSPQDTTIRPVSLPLRHRLSRTEVSKSLPTSPFPYAVSSTSPAPLPSSQGPQRFRVHHSSPNVEGRVLHHSTSPVSYSQLPQIATTQKPRFLHNANYEEALRDYGIKVDY</sequence>
<evidence type="ECO:0000256" key="1">
    <source>
        <dbReference type="SAM" id="MobiDB-lite"/>
    </source>
</evidence>
<dbReference type="Pfam" id="PF00379">
    <property type="entry name" value="Chitin_bind_4"/>
    <property type="match status" value="1"/>
</dbReference>
<dbReference type="PROSITE" id="PS00233">
    <property type="entry name" value="CHIT_BIND_RR_1"/>
    <property type="match status" value="1"/>
</dbReference>
<organism evidence="3 4">
    <name type="scientific">Lepeophtheirus salmonis</name>
    <name type="common">Salmon louse</name>
    <name type="synonym">Caligus salmonis</name>
    <dbReference type="NCBI Taxonomy" id="72036"/>
    <lineage>
        <taxon>Eukaryota</taxon>
        <taxon>Metazoa</taxon>
        <taxon>Ecdysozoa</taxon>
        <taxon>Arthropoda</taxon>
        <taxon>Crustacea</taxon>
        <taxon>Multicrustacea</taxon>
        <taxon>Hexanauplia</taxon>
        <taxon>Copepoda</taxon>
        <taxon>Siphonostomatoida</taxon>
        <taxon>Caligidae</taxon>
        <taxon>Lepeophtheirus</taxon>
    </lineage>
</organism>
<feature type="compositionally biased region" description="Polar residues" evidence="1">
    <location>
        <begin position="601"/>
        <end position="614"/>
    </location>
</feature>
<dbReference type="InterPro" id="IPR031311">
    <property type="entry name" value="CHIT_BIND_RR_consensus"/>
</dbReference>
<feature type="compositionally biased region" description="Low complexity" evidence="1">
    <location>
        <begin position="112"/>
        <end position="132"/>
    </location>
</feature>
<evidence type="ECO:0000256" key="2">
    <source>
        <dbReference type="SAM" id="SignalP"/>
    </source>
</evidence>
<feature type="signal peptide" evidence="2">
    <location>
        <begin position="1"/>
        <end position="21"/>
    </location>
</feature>
<evidence type="ECO:0000313" key="4">
    <source>
        <dbReference type="Proteomes" id="UP000675881"/>
    </source>
</evidence>
<keyword evidence="4" id="KW-1185">Reference proteome</keyword>
<dbReference type="EMBL" id="HG994586">
    <property type="protein sequence ID" value="CAF2992632.1"/>
    <property type="molecule type" value="Genomic_DNA"/>
</dbReference>
<dbReference type="AlphaFoldDB" id="A0A7R8D6N6"/>
<feature type="region of interest" description="Disordered" evidence="1">
    <location>
        <begin position="195"/>
        <end position="225"/>
    </location>
</feature>
<dbReference type="PANTHER" id="PTHR12236:SF79">
    <property type="entry name" value="CUTICULAR PROTEIN 50CB-RELATED"/>
    <property type="match status" value="1"/>
</dbReference>
<feature type="compositionally biased region" description="Polar residues" evidence="1">
    <location>
        <begin position="197"/>
        <end position="225"/>
    </location>
</feature>
<dbReference type="PROSITE" id="PS51155">
    <property type="entry name" value="CHIT_BIND_RR_2"/>
    <property type="match status" value="1"/>
</dbReference>
<feature type="region of interest" description="Disordered" evidence="1">
    <location>
        <begin position="601"/>
        <end position="620"/>
    </location>
</feature>
<feature type="compositionally biased region" description="Polar residues" evidence="1">
    <location>
        <begin position="362"/>
        <end position="382"/>
    </location>
</feature>
<dbReference type="GO" id="GO:0005615">
    <property type="term" value="C:extracellular space"/>
    <property type="evidence" value="ECO:0007669"/>
    <property type="project" value="TreeGrafter"/>
</dbReference>
<dbReference type="InterPro" id="IPR000618">
    <property type="entry name" value="Insect_cuticle"/>
</dbReference>